<organism evidence="2">
    <name type="scientific">Nothobranchius korthausae</name>
    <dbReference type="NCBI Taxonomy" id="1143690"/>
    <lineage>
        <taxon>Eukaryota</taxon>
        <taxon>Metazoa</taxon>
        <taxon>Chordata</taxon>
        <taxon>Craniata</taxon>
        <taxon>Vertebrata</taxon>
        <taxon>Euteleostomi</taxon>
        <taxon>Actinopterygii</taxon>
        <taxon>Neopterygii</taxon>
        <taxon>Teleostei</taxon>
        <taxon>Neoteleostei</taxon>
        <taxon>Acanthomorphata</taxon>
        <taxon>Ovalentaria</taxon>
        <taxon>Atherinomorphae</taxon>
        <taxon>Cyprinodontiformes</taxon>
        <taxon>Nothobranchiidae</taxon>
        <taxon>Nothobranchius</taxon>
    </lineage>
</organism>
<dbReference type="Gene3D" id="3.30.420.10">
    <property type="entry name" value="Ribonuclease H-like superfamily/Ribonuclease H"/>
    <property type="match status" value="1"/>
</dbReference>
<proteinExistence type="predicted"/>
<sequence length="98" mass="11447">TKTHHAVPSGMQLVGQGFILLQDSDPKHKSKLCQNYLRKKEHGELENMEWPAQSPDLNPTELVWDELDRRVTAKQPTSVTHLWEQIWKNFLKNISFLL</sequence>
<name>A0A1A8FZ93_9TELE</name>
<dbReference type="Pfam" id="PF13358">
    <property type="entry name" value="DDE_3"/>
    <property type="match status" value="1"/>
</dbReference>
<reference evidence="2" key="1">
    <citation type="submission" date="2016-05" db="EMBL/GenBank/DDBJ databases">
        <authorList>
            <person name="Lavstsen T."/>
            <person name="Jespersen J.S."/>
        </authorList>
    </citation>
    <scope>NUCLEOTIDE SEQUENCE</scope>
    <source>
        <tissue evidence="2">Brain</tissue>
    </source>
</reference>
<protein>
    <recommendedName>
        <fullName evidence="1">Tc1-like transposase DDE domain-containing protein</fullName>
    </recommendedName>
</protein>
<accession>A0A1A8FZ93</accession>
<dbReference type="GO" id="GO:0003676">
    <property type="term" value="F:nucleic acid binding"/>
    <property type="evidence" value="ECO:0007669"/>
    <property type="project" value="InterPro"/>
</dbReference>
<dbReference type="InterPro" id="IPR038717">
    <property type="entry name" value="Tc1-like_DDE_dom"/>
</dbReference>
<evidence type="ECO:0000313" key="2">
    <source>
        <dbReference type="EMBL" id="SBQ64730.1"/>
    </source>
</evidence>
<feature type="non-terminal residue" evidence="2">
    <location>
        <position position="98"/>
    </location>
</feature>
<dbReference type="EMBL" id="HAEB01018203">
    <property type="protein sequence ID" value="SBQ64730.1"/>
    <property type="molecule type" value="Transcribed_RNA"/>
</dbReference>
<gene>
    <name evidence="2" type="primary">Nfu_g_1_024721</name>
</gene>
<evidence type="ECO:0000259" key="1">
    <source>
        <dbReference type="Pfam" id="PF13358"/>
    </source>
</evidence>
<feature type="non-terminal residue" evidence="2">
    <location>
        <position position="1"/>
    </location>
</feature>
<dbReference type="AlphaFoldDB" id="A0A1A8FZ93"/>
<dbReference type="InterPro" id="IPR036397">
    <property type="entry name" value="RNaseH_sf"/>
</dbReference>
<reference evidence="2" key="2">
    <citation type="submission" date="2016-06" db="EMBL/GenBank/DDBJ databases">
        <title>The genome of a short-lived fish provides insights into sex chromosome evolution and the genetic control of aging.</title>
        <authorList>
            <person name="Reichwald K."/>
            <person name="Felder M."/>
            <person name="Petzold A."/>
            <person name="Koch P."/>
            <person name="Groth M."/>
            <person name="Platzer M."/>
        </authorList>
    </citation>
    <scope>NUCLEOTIDE SEQUENCE</scope>
    <source>
        <tissue evidence="2">Brain</tissue>
    </source>
</reference>
<feature type="domain" description="Tc1-like transposase DDE" evidence="1">
    <location>
        <begin position="17"/>
        <end position="75"/>
    </location>
</feature>